<dbReference type="SMART" id="SM00534">
    <property type="entry name" value="MUTSac"/>
    <property type="match status" value="1"/>
</dbReference>
<dbReference type="Pfam" id="PF05188">
    <property type="entry name" value="MutS_II"/>
    <property type="match status" value="1"/>
</dbReference>
<accession>A0A316Z9P9</accession>
<comment type="subcellular location">
    <subcellularLocation>
        <location evidence="1">Nucleus</location>
    </subcellularLocation>
</comment>
<dbReference type="SMART" id="SM00533">
    <property type="entry name" value="MUTSd"/>
    <property type="match status" value="1"/>
</dbReference>
<dbReference type="InterPro" id="IPR007695">
    <property type="entry name" value="DNA_mismatch_repair_MutS-lik_N"/>
</dbReference>
<evidence type="ECO:0000313" key="16">
    <source>
        <dbReference type="EMBL" id="PWN97734.1"/>
    </source>
</evidence>
<dbReference type="GO" id="GO:0008270">
    <property type="term" value="F:zinc ion binding"/>
    <property type="evidence" value="ECO:0007669"/>
    <property type="project" value="UniProtKB-KW"/>
</dbReference>
<sequence length="1735" mass="186652">MAPPTPAKAGKQTTLFSMWKAKPAPGPAPAAPRVSASAPATAAAAPAASSSSKSPPTDKGAMRPPPAQTPLRKSRPATVAAPPADTQTPPPTVRRPGQAAASRGAKRVLVASDDEEQDADQEDEAETRASASRPTAKKAAKVVRPAAVSASASGEPTPPASSPLVPDAAQDSESSASRQPTAAASSSRAARSVQASDDEDEAVVPLRRRATLKRPAYFESDAESASAATAESDSDDAFAPVSASKANGRGKAGPAAKKARGRADDDWLVDDDDSESAALTDASAMDVDTEAEAGPSRAAPKKKAPARRVVEDTDGEGASGSRLASFKMGAAPAGRSSGSPPSRDVPASKPRTQSLAHLTKAERRAVEERQKKTANEVAYSFLQDLRDKDGNRPGEPEYDPRTLYVPKSAWKGFTPFEVQFWEIKQKHWDTVLFFQKGKFYELYEEDALIGHREFDLKLTDRVKMKMVGVPESSFEMFANKFLALGYKVGRVDQCETAVAKGMRVGEKTRGGGSEIVRRELRHVLTGGTIVDASCLPDDMSSYCVSIKEMFLGALNGDAGSETAAAVPTFGVCILDAATAEFRLTHFDDDASRTRLETLLRSLRIKELMHEKAGLSQRTMRVLRNTVPLSCQTTMLKAGSEFLDLHGARRKLDALFAPGEETTEASVFPAAIQKMLDKPAAMSALGGMLWYLEQLNLDADLVSSRNFDVFDPLRQDACLVLDAQSLTHLNVLSNEQGDDEGTLHRLLNRCITPFGKRLFKIWLVAPLAARAPLEARHDAVDAFLTNPTFEDEFDGFARSLPDIERIMPRIYAGKCKPADFTRTLKALTRIDPAVERLLELAHDFATPVVGDLLRSIPAVAKRSSRLQSMFTVQEDGAFSPRRNVHQDYDAADDAIAKIERDLENELAKAAKAVGLEKRQVKWKHIGTKEIYQVEVPIKTRVPNDWALMSQVKDYKRYYSPAVRDLVQQLKEARETRLAALKEFHAQLFVEFSDDGPLFLRAVKGLAELDCLLSLAKASYAMGEPTCRPEFVDCETALVDFEELRHPCMATASGADFIANNVALGGEHDEVVILTGGNMAGKSTTARTTATAVILAQMGCRVPATRARISPVDRIASRMGANDQIFRNNSTFMVEMLEASRIIRECTPRSLVIMDELGRGTSTFDGTSIAFAVLHHLVGRTRCLSFFLTHYTSLAFDFASYPRVSNKHMQVLVDDAKREVVFTYRLVPGIAESSYGTQVAALAGVPLSICDRAQSVSKEFMLASKEHQAQRAQSRVPMSTLADFAHLFKCASAKRGPQPGAGDEEAEAAEAARTAKIVSQLEVIKAQIGTLGLQTEHDASMSNPILVPAQASQTPQTKRPAARQASYGGQAAKRQRIVSSPASAGSTTPGGRRSPRRHGISSSDVPSSPSRASARLEISSPATSVDSAARDSPPPSPSLKGRSSALSSRALQPLRPKQPEQMVLDLGQSIRTTCRECEMSYDRSDTQDAALHAKHHERMTRGVEWSNRSLLAAGTEVATKTLRAPLVKRLRGKTAEVLGDDEVHILSYSLGGTDAMVARKLAEVARNIDDALGAAPLDEVTQRSCKVLVAVSSTRGGRVLAAAVVGRTKAGAARRVLSASERDEDASASTTRLDDGGDAIFVSAPLSAEQTPPLAVHRIHVLPIARRAGLGIALLDAALSTAVYGLSAAALEQQYGHRACATAFSQPTEAGRRLAEAWIAKGASLDAAKPRLLVFGD</sequence>
<dbReference type="Pfam" id="PF05192">
    <property type="entry name" value="MutS_III"/>
    <property type="match status" value="1"/>
</dbReference>
<feature type="compositionally biased region" description="Low complexity" evidence="14">
    <location>
        <begin position="329"/>
        <end position="342"/>
    </location>
</feature>
<evidence type="ECO:0000256" key="6">
    <source>
        <dbReference type="ARBA" id="ARBA00022763"/>
    </source>
</evidence>
<evidence type="ECO:0000256" key="3">
    <source>
        <dbReference type="ARBA" id="ARBA00022679"/>
    </source>
</evidence>
<dbReference type="InterPro" id="IPR016151">
    <property type="entry name" value="DNA_mismatch_repair_MutS_N"/>
</dbReference>
<dbReference type="GO" id="GO:0006298">
    <property type="term" value="P:mismatch repair"/>
    <property type="evidence" value="ECO:0007669"/>
    <property type="project" value="InterPro"/>
</dbReference>
<keyword evidence="11" id="KW-0539">Nucleus</keyword>
<dbReference type="NCBIfam" id="NF003810">
    <property type="entry name" value="PRK05399.1"/>
    <property type="match status" value="1"/>
</dbReference>
<evidence type="ECO:0000256" key="11">
    <source>
        <dbReference type="ARBA" id="ARBA00023242"/>
    </source>
</evidence>
<dbReference type="Pfam" id="PF05190">
    <property type="entry name" value="MutS_IV"/>
    <property type="match status" value="1"/>
</dbReference>
<keyword evidence="13" id="KW-0012">Acyltransferase</keyword>
<feature type="region of interest" description="Disordered" evidence="14">
    <location>
        <begin position="1348"/>
        <end position="1459"/>
    </location>
</feature>
<keyword evidence="6" id="KW-0227">DNA damage</keyword>
<dbReference type="STRING" id="58919.A0A316Z9P9"/>
<dbReference type="Proteomes" id="UP000245946">
    <property type="component" value="Unassembled WGS sequence"/>
</dbReference>
<dbReference type="Gene3D" id="3.40.1170.10">
    <property type="entry name" value="DNA repair protein MutS, domain I"/>
    <property type="match status" value="1"/>
</dbReference>
<dbReference type="Pfam" id="PF00488">
    <property type="entry name" value="MutS_V"/>
    <property type="match status" value="1"/>
</dbReference>
<evidence type="ECO:0000313" key="17">
    <source>
        <dbReference type="Proteomes" id="UP000245946"/>
    </source>
</evidence>
<evidence type="ECO:0000256" key="2">
    <source>
        <dbReference type="ARBA" id="ARBA00006271"/>
    </source>
</evidence>
<dbReference type="InterPro" id="IPR045076">
    <property type="entry name" value="MutS"/>
</dbReference>
<keyword evidence="8" id="KW-0862">Zinc</keyword>
<dbReference type="InterPro" id="IPR028005">
    <property type="entry name" value="AcTrfase_ESCO_Znf_dom"/>
</dbReference>
<dbReference type="Gene3D" id="1.10.1420.10">
    <property type="match status" value="2"/>
</dbReference>
<evidence type="ECO:0000256" key="5">
    <source>
        <dbReference type="ARBA" id="ARBA00022741"/>
    </source>
</evidence>
<feature type="compositionally biased region" description="Acidic residues" evidence="14">
    <location>
        <begin position="266"/>
        <end position="275"/>
    </location>
</feature>
<dbReference type="InterPro" id="IPR007860">
    <property type="entry name" value="DNA_mmatch_repair_MutS_con_dom"/>
</dbReference>
<dbReference type="GO" id="GO:0140664">
    <property type="term" value="F:ATP-dependent DNA damage sensor activity"/>
    <property type="evidence" value="ECO:0007669"/>
    <property type="project" value="InterPro"/>
</dbReference>
<keyword evidence="9" id="KW-0067">ATP-binding</keyword>
<protein>
    <recommendedName>
        <fullName evidence="15">DNA mismatch repair proteins mutS family domain-containing protein</fullName>
    </recommendedName>
</protein>
<dbReference type="InterPro" id="IPR036187">
    <property type="entry name" value="DNA_mismatch_repair_MutS_sf"/>
</dbReference>
<keyword evidence="17" id="KW-1185">Reference proteome</keyword>
<keyword evidence="7" id="KW-0863">Zinc-finger</keyword>
<reference evidence="16 17" key="1">
    <citation type="journal article" date="2018" name="Mol. Biol. Evol.">
        <title>Broad Genomic Sampling Reveals a Smut Pathogenic Ancestry of the Fungal Clade Ustilaginomycotina.</title>
        <authorList>
            <person name="Kijpornyongpan T."/>
            <person name="Mondo S.J."/>
            <person name="Barry K."/>
            <person name="Sandor L."/>
            <person name="Lee J."/>
            <person name="Lipzen A."/>
            <person name="Pangilinan J."/>
            <person name="LaButti K."/>
            <person name="Hainaut M."/>
            <person name="Henrissat B."/>
            <person name="Grigoriev I.V."/>
            <person name="Spatafora J.W."/>
            <person name="Aime M.C."/>
        </authorList>
    </citation>
    <scope>NUCLEOTIDE SEQUENCE [LARGE SCALE GENOMIC DNA]</scope>
    <source>
        <strain evidence="16 17">MCA 4186</strain>
    </source>
</reference>
<feature type="compositionally biased region" description="Low complexity" evidence="14">
    <location>
        <begin position="245"/>
        <end position="256"/>
    </location>
</feature>
<dbReference type="Pfam" id="PF01624">
    <property type="entry name" value="MutS_I"/>
    <property type="match status" value="1"/>
</dbReference>
<keyword evidence="12" id="KW-0131">Cell cycle</keyword>
<feature type="compositionally biased region" description="Polar residues" evidence="14">
    <location>
        <begin position="1375"/>
        <end position="1387"/>
    </location>
</feature>
<organism evidence="16 17">
    <name type="scientific">Tilletiopsis washingtonensis</name>
    <dbReference type="NCBI Taxonomy" id="58919"/>
    <lineage>
        <taxon>Eukaryota</taxon>
        <taxon>Fungi</taxon>
        <taxon>Dikarya</taxon>
        <taxon>Basidiomycota</taxon>
        <taxon>Ustilaginomycotina</taxon>
        <taxon>Exobasidiomycetes</taxon>
        <taxon>Entylomatales</taxon>
        <taxon>Entylomatales incertae sedis</taxon>
        <taxon>Tilletiopsis</taxon>
    </lineage>
</organism>
<gene>
    <name evidence="16" type="ORF">FA09DRAFT_308968</name>
</gene>
<comment type="similarity">
    <text evidence="2">Belongs to the DNA mismatch repair MutS family.</text>
</comment>
<evidence type="ECO:0000256" key="9">
    <source>
        <dbReference type="ARBA" id="ARBA00022840"/>
    </source>
</evidence>
<dbReference type="GO" id="GO:0030983">
    <property type="term" value="F:mismatched DNA binding"/>
    <property type="evidence" value="ECO:0007669"/>
    <property type="project" value="InterPro"/>
</dbReference>
<dbReference type="Pfam" id="PF13880">
    <property type="entry name" value="Acetyltransf_13"/>
    <property type="match status" value="1"/>
</dbReference>
<dbReference type="PANTHER" id="PTHR11361">
    <property type="entry name" value="DNA MISMATCH REPAIR PROTEIN MUTS FAMILY MEMBER"/>
    <property type="match status" value="1"/>
</dbReference>
<feature type="compositionally biased region" description="Low complexity" evidence="14">
    <location>
        <begin position="1399"/>
        <end position="1413"/>
    </location>
</feature>
<dbReference type="OrthoDB" id="121051at2759"/>
<proteinExistence type="inferred from homology"/>
<feature type="region of interest" description="Disordered" evidence="14">
    <location>
        <begin position="1"/>
        <end position="372"/>
    </location>
</feature>
<dbReference type="FunFam" id="3.40.1170.10:FF:000002">
    <property type="entry name" value="DNA mismatch repair protein"/>
    <property type="match status" value="1"/>
</dbReference>
<feature type="compositionally biased region" description="Acidic residues" evidence="14">
    <location>
        <begin position="112"/>
        <end position="125"/>
    </location>
</feature>
<dbReference type="GO" id="GO:0016746">
    <property type="term" value="F:acyltransferase activity"/>
    <property type="evidence" value="ECO:0007669"/>
    <property type="project" value="UniProtKB-KW"/>
</dbReference>
<dbReference type="GO" id="GO:0032301">
    <property type="term" value="C:MutSalpha complex"/>
    <property type="evidence" value="ECO:0007669"/>
    <property type="project" value="TreeGrafter"/>
</dbReference>
<dbReference type="SUPFAM" id="SSF53150">
    <property type="entry name" value="DNA repair protein MutS, domain II"/>
    <property type="match status" value="1"/>
</dbReference>
<evidence type="ECO:0000256" key="14">
    <source>
        <dbReference type="SAM" id="MobiDB-lite"/>
    </source>
</evidence>
<feature type="compositionally biased region" description="Low complexity" evidence="14">
    <location>
        <begin position="76"/>
        <end position="87"/>
    </location>
</feature>
<feature type="compositionally biased region" description="Low complexity" evidence="14">
    <location>
        <begin position="174"/>
        <end position="195"/>
    </location>
</feature>
<evidence type="ECO:0000256" key="7">
    <source>
        <dbReference type="ARBA" id="ARBA00022771"/>
    </source>
</evidence>
<dbReference type="InterPro" id="IPR027417">
    <property type="entry name" value="P-loop_NTPase"/>
</dbReference>
<dbReference type="InterPro" id="IPR007696">
    <property type="entry name" value="DNA_mismatch_repair_MutS_core"/>
</dbReference>
<evidence type="ECO:0000256" key="13">
    <source>
        <dbReference type="ARBA" id="ARBA00023315"/>
    </source>
</evidence>
<dbReference type="Pfam" id="PF13878">
    <property type="entry name" value="zf-C2H2_3"/>
    <property type="match status" value="1"/>
</dbReference>
<feature type="compositionally biased region" description="Low complexity" evidence="14">
    <location>
        <begin position="31"/>
        <end position="55"/>
    </location>
</feature>
<feature type="compositionally biased region" description="Basic and acidic residues" evidence="14">
    <location>
        <begin position="359"/>
        <end position="372"/>
    </location>
</feature>
<keyword evidence="3" id="KW-0808">Transferase</keyword>
<dbReference type="Gene3D" id="3.30.420.110">
    <property type="entry name" value="MutS, connector domain"/>
    <property type="match status" value="1"/>
</dbReference>
<evidence type="ECO:0000256" key="1">
    <source>
        <dbReference type="ARBA" id="ARBA00004123"/>
    </source>
</evidence>
<dbReference type="RefSeq" id="XP_025598013.1">
    <property type="nucleotide sequence ID" value="XM_025740591.1"/>
</dbReference>
<dbReference type="InterPro" id="IPR000432">
    <property type="entry name" value="DNA_mismatch_repair_MutS_C"/>
</dbReference>
<dbReference type="SUPFAM" id="SSF52540">
    <property type="entry name" value="P-loop containing nucleoside triphosphate hydrolases"/>
    <property type="match status" value="1"/>
</dbReference>
<feature type="compositionally biased region" description="Low complexity" evidence="14">
    <location>
        <begin position="142"/>
        <end position="153"/>
    </location>
</feature>
<keyword evidence="10" id="KW-0238">DNA-binding</keyword>
<dbReference type="InterPro" id="IPR028009">
    <property type="entry name" value="ESCO_Acetyltransf_dom"/>
</dbReference>
<dbReference type="EMBL" id="KZ819294">
    <property type="protein sequence ID" value="PWN97734.1"/>
    <property type="molecule type" value="Genomic_DNA"/>
</dbReference>
<dbReference type="Gene3D" id="3.40.50.300">
    <property type="entry name" value="P-loop containing nucleotide triphosphate hydrolases"/>
    <property type="match status" value="1"/>
</dbReference>
<dbReference type="SUPFAM" id="SSF55271">
    <property type="entry name" value="DNA repair protein MutS, domain I"/>
    <property type="match status" value="1"/>
</dbReference>
<keyword evidence="5" id="KW-0547">Nucleotide-binding</keyword>
<dbReference type="PANTHER" id="PTHR11361:SF148">
    <property type="entry name" value="DNA MISMATCH REPAIR PROTEIN MSH6"/>
    <property type="match status" value="1"/>
</dbReference>
<dbReference type="InterPro" id="IPR007861">
    <property type="entry name" value="DNA_mismatch_repair_MutS_clamp"/>
</dbReference>
<dbReference type="GeneID" id="37268137"/>
<dbReference type="SUPFAM" id="SSF48334">
    <property type="entry name" value="DNA repair protein MutS, domain III"/>
    <property type="match status" value="1"/>
</dbReference>
<evidence type="ECO:0000256" key="8">
    <source>
        <dbReference type="ARBA" id="ARBA00022833"/>
    </source>
</evidence>
<evidence type="ECO:0000256" key="10">
    <source>
        <dbReference type="ARBA" id="ARBA00023125"/>
    </source>
</evidence>
<dbReference type="FunFam" id="3.40.50.300:FF:001752">
    <property type="entry name" value="DNA mismatch repair protein"/>
    <property type="match status" value="1"/>
</dbReference>
<evidence type="ECO:0000256" key="12">
    <source>
        <dbReference type="ARBA" id="ARBA00023306"/>
    </source>
</evidence>
<evidence type="ECO:0000259" key="15">
    <source>
        <dbReference type="PROSITE" id="PS00486"/>
    </source>
</evidence>
<name>A0A316Z9P9_9BASI</name>
<feature type="domain" description="DNA mismatch repair proteins mutS family" evidence="15">
    <location>
        <begin position="1148"/>
        <end position="1164"/>
    </location>
</feature>
<dbReference type="InterPro" id="IPR036678">
    <property type="entry name" value="MutS_con_dom_sf"/>
</dbReference>
<keyword evidence="4" id="KW-0479">Metal-binding</keyword>
<dbReference type="PROSITE" id="PS00486">
    <property type="entry name" value="DNA_MISMATCH_REPAIR_2"/>
    <property type="match status" value="1"/>
</dbReference>
<dbReference type="GO" id="GO:0005524">
    <property type="term" value="F:ATP binding"/>
    <property type="evidence" value="ECO:0007669"/>
    <property type="project" value="UniProtKB-KW"/>
</dbReference>
<evidence type="ECO:0000256" key="4">
    <source>
        <dbReference type="ARBA" id="ARBA00022723"/>
    </source>
</evidence>